<reference evidence="2 3" key="1">
    <citation type="journal article" date="2019" name="Sci. Rep.">
        <title>A multi-omics analysis of the grapevine pathogen Lasiodiplodia theobromae reveals that temperature affects the expression of virulence- and pathogenicity-related genes.</title>
        <authorList>
            <person name="Felix C."/>
            <person name="Meneses R."/>
            <person name="Goncalves M.F.M."/>
            <person name="Tilleman L."/>
            <person name="Duarte A.S."/>
            <person name="Jorrin-Novo J.V."/>
            <person name="Van de Peer Y."/>
            <person name="Deforce D."/>
            <person name="Van Nieuwerburgh F."/>
            <person name="Esteves A.C."/>
            <person name="Alves A."/>
        </authorList>
    </citation>
    <scope>NUCLEOTIDE SEQUENCE [LARGE SCALE GENOMIC DNA]</scope>
    <source>
        <strain evidence="2 3">LA-SOL3</strain>
    </source>
</reference>
<organism evidence="2 3">
    <name type="scientific">Lasiodiplodia theobromae</name>
    <dbReference type="NCBI Taxonomy" id="45133"/>
    <lineage>
        <taxon>Eukaryota</taxon>
        <taxon>Fungi</taxon>
        <taxon>Dikarya</taxon>
        <taxon>Ascomycota</taxon>
        <taxon>Pezizomycotina</taxon>
        <taxon>Dothideomycetes</taxon>
        <taxon>Dothideomycetes incertae sedis</taxon>
        <taxon>Botryosphaeriales</taxon>
        <taxon>Botryosphaeriaceae</taxon>
        <taxon>Lasiodiplodia</taxon>
    </lineage>
</organism>
<comment type="caution">
    <text evidence="2">The sequence shown here is derived from an EMBL/GenBank/DDBJ whole genome shotgun (WGS) entry which is preliminary data.</text>
</comment>
<protein>
    <submittedName>
        <fullName evidence="2">Uncharacterized protein</fullName>
    </submittedName>
</protein>
<dbReference type="AlphaFoldDB" id="A0A5N5CW20"/>
<gene>
    <name evidence="2" type="ORF">DBV05_g11786</name>
</gene>
<dbReference type="Proteomes" id="UP000325902">
    <property type="component" value="Unassembled WGS sequence"/>
</dbReference>
<evidence type="ECO:0000256" key="1">
    <source>
        <dbReference type="SAM" id="SignalP"/>
    </source>
</evidence>
<sequence length="190" mass="20904">MLLSNLTTLLLPFFFLLILTPFPTNAAPQEGPFYTAATPQGKQYKVGVLPGYHLPTDSNGQILNRLDCQENEERTTPIFKRRHMIIAADGLCSQMHGRIIPNVNTGNAAVERRISAYSSFPVEQVWLVAQMAVAEGAVWMVDKSVCRELFRRIIDECDTHGEDVKIGGTLEASGVRFFLGGGGFDDGDGE</sequence>
<name>A0A5N5CW20_9PEZI</name>
<accession>A0A5N5CW20</accession>
<evidence type="ECO:0000313" key="3">
    <source>
        <dbReference type="Proteomes" id="UP000325902"/>
    </source>
</evidence>
<proteinExistence type="predicted"/>
<keyword evidence="1" id="KW-0732">Signal</keyword>
<dbReference type="EMBL" id="VCHE01000186">
    <property type="protein sequence ID" value="KAB2569546.1"/>
    <property type="molecule type" value="Genomic_DNA"/>
</dbReference>
<dbReference type="OrthoDB" id="73875at2759"/>
<keyword evidence="3" id="KW-1185">Reference proteome</keyword>
<feature type="chain" id="PRO_5024897036" evidence="1">
    <location>
        <begin position="27"/>
        <end position="190"/>
    </location>
</feature>
<feature type="signal peptide" evidence="1">
    <location>
        <begin position="1"/>
        <end position="26"/>
    </location>
</feature>
<evidence type="ECO:0000313" key="2">
    <source>
        <dbReference type="EMBL" id="KAB2569546.1"/>
    </source>
</evidence>